<dbReference type="Proteomes" id="UP000311008">
    <property type="component" value="Chromosome"/>
</dbReference>
<dbReference type="EMBL" id="CP040946">
    <property type="protein sequence ID" value="QDC43427.1"/>
    <property type="molecule type" value="Genomic_DNA"/>
</dbReference>
<dbReference type="KEGG" id="mmec:FIU01_02065"/>
<keyword evidence="3" id="KW-1133">Transmembrane helix</keyword>
<evidence type="ECO:0000313" key="4">
    <source>
        <dbReference type="EMBL" id="QDC43427.1"/>
    </source>
</evidence>
<dbReference type="InterPro" id="IPR012902">
    <property type="entry name" value="N_methyl_site"/>
</dbReference>
<feature type="transmembrane region" description="Helical" evidence="3">
    <location>
        <begin position="7"/>
        <end position="27"/>
    </location>
</feature>
<dbReference type="Gene3D" id="3.30.700.10">
    <property type="entry name" value="Glycoprotein, Type 4 Pilin"/>
    <property type="match status" value="1"/>
</dbReference>
<dbReference type="AlphaFoldDB" id="A0A5B8CQE6"/>
<dbReference type="GO" id="GO:0043107">
    <property type="term" value="P:type IV pilus-dependent motility"/>
    <property type="evidence" value="ECO:0007669"/>
    <property type="project" value="TreeGrafter"/>
</dbReference>
<dbReference type="PANTHER" id="PTHR30093">
    <property type="entry name" value="GENERAL SECRETION PATHWAY PROTEIN G"/>
    <property type="match status" value="1"/>
</dbReference>
<dbReference type="RefSeq" id="WP_140002450.1">
    <property type="nucleotide sequence ID" value="NZ_CP040946.1"/>
</dbReference>
<dbReference type="PROSITE" id="PS00409">
    <property type="entry name" value="PROKAR_NTER_METHYL"/>
    <property type="match status" value="1"/>
</dbReference>
<evidence type="ECO:0000256" key="3">
    <source>
        <dbReference type="SAM" id="Phobius"/>
    </source>
</evidence>
<name>A0A5B8CQE6_9PROT</name>
<dbReference type="SUPFAM" id="SSF54523">
    <property type="entry name" value="Pili subunits"/>
    <property type="match status" value="1"/>
</dbReference>
<evidence type="ECO:0000256" key="2">
    <source>
        <dbReference type="ARBA" id="ARBA00022481"/>
    </source>
</evidence>
<dbReference type="GO" id="GO:0044096">
    <property type="term" value="C:type IV pilus"/>
    <property type="evidence" value="ECO:0007669"/>
    <property type="project" value="TreeGrafter"/>
</dbReference>
<comment type="similarity">
    <text evidence="1">Belongs to the N-Me-Phe pilin family.</text>
</comment>
<evidence type="ECO:0000256" key="1">
    <source>
        <dbReference type="ARBA" id="ARBA00005233"/>
    </source>
</evidence>
<evidence type="ECO:0000313" key="5">
    <source>
        <dbReference type="Proteomes" id="UP000311008"/>
    </source>
</evidence>
<dbReference type="PANTHER" id="PTHR30093:SF34">
    <property type="entry name" value="PREPILIN PEPTIDASE-DEPENDENT PROTEIN D"/>
    <property type="match status" value="1"/>
</dbReference>
<reference evidence="5" key="1">
    <citation type="journal article" date="2019" name="ISME J.">
        <title>Evolution in action: habitat transition from sediment to the pelagial leads to genome streamlining in Methylophilaceae.</title>
        <authorList>
            <person name="Salcher M."/>
            <person name="Schaefle D."/>
            <person name="Kaspar M."/>
            <person name="Neuenschwander S.M."/>
            <person name="Ghai R."/>
        </authorList>
    </citation>
    <scope>NUCLEOTIDE SEQUENCE [LARGE SCALE GENOMIC DNA]</scope>
    <source>
        <strain evidence="5">MMS-M-51</strain>
    </source>
</reference>
<organism evidence="4 5">
    <name type="scientific">Methylophilus medardicus</name>
    <dbReference type="NCBI Taxonomy" id="2588534"/>
    <lineage>
        <taxon>Bacteria</taxon>
        <taxon>Pseudomonadati</taxon>
        <taxon>Pseudomonadota</taxon>
        <taxon>Betaproteobacteria</taxon>
        <taxon>Nitrosomonadales</taxon>
        <taxon>Methylophilaceae</taxon>
        <taxon>Methylophilus</taxon>
    </lineage>
</organism>
<gene>
    <name evidence="4" type="ORF">FIU01_02065</name>
</gene>
<dbReference type="Pfam" id="PF07963">
    <property type="entry name" value="N_methyl"/>
    <property type="match status" value="1"/>
</dbReference>
<keyword evidence="3" id="KW-0812">Transmembrane</keyword>
<keyword evidence="2" id="KW-0488">Methylation</keyword>
<sequence length="132" mass="12875">MKKQAGFTLVELVVVIAVLGILAATALPRFVNVQASAQKAAANGLAGSIVSASNLARAAWIAGGSSGANITMDTSTVAVGAAGWPTAAGIKAALQDTAGFNDTATAGTFVRSDSTCTVTYNPTNGTAAVGGC</sequence>
<keyword evidence="5" id="KW-1185">Reference proteome</keyword>
<proteinExistence type="inferred from homology"/>
<protein>
    <submittedName>
        <fullName evidence="4">Type II secretion system protein</fullName>
    </submittedName>
</protein>
<keyword evidence="3" id="KW-0472">Membrane</keyword>
<accession>A0A5B8CQE6</accession>
<dbReference type="InterPro" id="IPR045584">
    <property type="entry name" value="Pilin-like"/>
</dbReference>
<dbReference type="NCBIfam" id="TIGR02532">
    <property type="entry name" value="IV_pilin_GFxxxE"/>
    <property type="match status" value="1"/>
</dbReference>